<dbReference type="HOGENOM" id="CLU_037838_2_0_11"/>
<dbReference type="Proteomes" id="UP000016743">
    <property type="component" value="Chromosome"/>
</dbReference>
<dbReference type="RefSeq" id="WP_021755201.1">
    <property type="nucleotide sequence ID" value="NC_022438.1"/>
</dbReference>
<organism evidence="2 3">
    <name type="scientific">Leifsonia xyli subsp. cynodontis DSM 46306</name>
    <dbReference type="NCBI Taxonomy" id="1389489"/>
    <lineage>
        <taxon>Bacteria</taxon>
        <taxon>Bacillati</taxon>
        <taxon>Actinomycetota</taxon>
        <taxon>Actinomycetes</taxon>
        <taxon>Micrococcales</taxon>
        <taxon>Microbacteriaceae</taxon>
        <taxon>Leifsonia</taxon>
    </lineage>
</organism>
<evidence type="ECO:0000313" key="1">
    <source>
        <dbReference type="EMBL" id="AGW41732.1"/>
    </source>
</evidence>
<evidence type="ECO:0008006" key="4">
    <source>
        <dbReference type="Google" id="ProtNLM"/>
    </source>
</evidence>
<dbReference type="KEGG" id="lxy:O159_16880"/>
<proteinExistence type="predicted"/>
<sequence length="482" mass="53661">MAAADEFPKLQDIPEFTQLRNTLQISRQQTRLYNDYYEGWHKLAQLGLAIPEELKQFTVMVNWPRLVVDSVEQRLDVTGFRMPGTDSADSALWDVWQYNNMDELAGFAHTDALAIGRSYVCVGTNDDDSEFPLLTVESPYEMVAIRDPRTHRVIAGMRMYGEADVNGTIVDNRVTLYLPNMTRWLVLQDGVWVDEVDPDVHNLGVPPIVPFINRNRASRGFGLTRNILEGVSEMFDIIPIADSAARALTNAQLAQETVAVPQKFALGMSKGDFVDVDGNPLPIWASYFGSIWANANKDAKVGQLPSADLSNFETMINMYARLASGIASLPIEYFGLNTQNPPSADGQRAGETRLIKKAERRQTTFGHSWEQVNQLVLRFRDGEWNTDATRMETLWRDAGTPTIAQVTDAVVKEYTSGLTDWETAQETLGRSPETIKRMKQRRQAEQAAAIGFGVQQAADLQQLGAHVQVTDQIGSDQAASGA</sequence>
<dbReference type="eggNOG" id="ENOG502Z7TR">
    <property type="taxonomic scope" value="Bacteria"/>
</dbReference>
<dbReference type="KEGG" id="lxy:O159_22930"/>
<dbReference type="InterPro" id="IPR021145">
    <property type="entry name" value="Portal_protein_SPP1_Gp6-like"/>
</dbReference>
<dbReference type="Pfam" id="PF05133">
    <property type="entry name" value="SPP1_portal"/>
    <property type="match status" value="1"/>
</dbReference>
<dbReference type="EMBL" id="CP006734">
    <property type="protein sequence ID" value="AGW42255.1"/>
    <property type="molecule type" value="Genomic_DNA"/>
</dbReference>
<accession>U3P7G4</accession>
<protein>
    <recommendedName>
        <fullName evidence="4">Phage portal protein</fullName>
    </recommendedName>
</protein>
<dbReference type="EMBL" id="CP006734">
    <property type="protein sequence ID" value="AGW41732.1"/>
    <property type="molecule type" value="Genomic_DNA"/>
</dbReference>
<reference evidence="2 3" key="1">
    <citation type="journal article" date="2013" name="Genome Announc.">
        <title>Complete Genome Sequence of Leifsonia xyli subsp. cynodontis Strain DSM46306, a Gram-Positive Bacterial Pathogen of Grasses.</title>
        <authorList>
            <person name="Monteiro-Vitorello C.B."/>
            <person name="Zerillo M.M."/>
            <person name="Van Sluys M.A."/>
            <person name="Camargo L.E."/>
            <person name="Kitajima J.P."/>
        </authorList>
    </citation>
    <scope>NUCLEOTIDE SEQUENCE [LARGE SCALE GENOMIC DNA]</scope>
    <source>
        <strain evidence="2 3">DSM 46306</strain>
    </source>
</reference>
<keyword evidence="3" id="KW-1185">Reference proteome</keyword>
<dbReference type="AlphaFoldDB" id="U3P7G4"/>
<dbReference type="STRING" id="1389489.O159_16880"/>
<name>U3P7G4_LEIXC</name>
<gene>
    <name evidence="1" type="ORF">O159_16880</name>
    <name evidence="2" type="ORF">O159_22930</name>
</gene>
<dbReference type="PATRIC" id="fig|1389489.3.peg.1627"/>
<evidence type="ECO:0000313" key="2">
    <source>
        <dbReference type="EMBL" id="AGW42255.1"/>
    </source>
</evidence>
<dbReference type="OrthoDB" id="1780383at2"/>
<evidence type="ECO:0000313" key="3">
    <source>
        <dbReference type="Proteomes" id="UP000016743"/>
    </source>
</evidence>